<sequence>MTIKFKKQETEDKVLDMPKFNLNNSGKPVSSPQNVVLILEAFESKMTLLGYNEFTGTVEKLDKTPWGTLKGEWDSDDTSLFLVYIDKQFRFTPKKEYIEGAVLNVARRRKFNPVKERIESLDWDGVSRVKYFFHKLLGCDNSIYTCEVSQMFLTGLIGRVYKPGIKFDNVPVLIGPQGIGKSTVARRLLPDAFTDTPISFGKTQEDYRVLKYVCVVEIPELQGLKQSDINRVKGFLSASYDMCRELYKTHKKQPRHNVFIATGNSKAFLRDFGVERRFYPLNCGESVVDEHPMNVSEDYFLQILAEARFLFYQYGIMFPSRTTLERLEEIQSDFKEEDIERELINEFLDEFIVPDNWRRYTLSEKREYYRIWKGYEEETREYWSAKESGLVTVTYTSELAYILFDEDTGRGRSSKRASKIREVLDNRNDFEVVKNKRPCSTCSPTRVYERLEATE</sequence>
<organism evidence="2 3">
    <name type="scientific">Streptococcus oralis</name>
    <dbReference type="NCBI Taxonomy" id="1303"/>
    <lineage>
        <taxon>Bacteria</taxon>
        <taxon>Bacillati</taxon>
        <taxon>Bacillota</taxon>
        <taxon>Bacilli</taxon>
        <taxon>Lactobacillales</taxon>
        <taxon>Streptococcaceae</taxon>
        <taxon>Streptococcus</taxon>
    </lineage>
</organism>
<gene>
    <name evidence="2" type="ORF">SK143_0072</name>
</gene>
<comment type="caution">
    <text evidence="2">The sequence shown here is derived from an EMBL/GenBank/DDBJ whole genome shotgun (WGS) entry which is preliminary data.</text>
</comment>
<protein>
    <submittedName>
        <fullName evidence="2">Virulence-associated E family protein</fullName>
    </submittedName>
</protein>
<dbReference type="PANTHER" id="PTHR34985:SF1">
    <property type="entry name" value="SLR0554 PROTEIN"/>
    <property type="match status" value="1"/>
</dbReference>
<dbReference type="PATRIC" id="fig|1303.44.peg.69"/>
<accession>A0A081R7Q7</accession>
<reference evidence="2 3" key="1">
    <citation type="submission" date="2014-05" db="EMBL/GenBank/DDBJ databases">
        <authorList>
            <person name="Daugherty S.C."/>
            <person name="Tallon L.J."/>
            <person name="Sadzewicz L."/>
            <person name="Kilian M."/>
            <person name="Tettelin H."/>
        </authorList>
    </citation>
    <scope>NUCLEOTIDE SEQUENCE [LARGE SCALE GENOMIC DNA]</scope>
    <source>
        <strain evidence="2 3">SK143</strain>
    </source>
</reference>
<proteinExistence type="predicted"/>
<dbReference type="InterPro" id="IPR007936">
    <property type="entry name" value="VapE-like_dom"/>
</dbReference>
<dbReference type="PANTHER" id="PTHR34985">
    <property type="entry name" value="SLR0554 PROTEIN"/>
    <property type="match status" value="1"/>
</dbReference>
<evidence type="ECO:0000313" key="2">
    <source>
        <dbReference type="EMBL" id="KEQ51230.1"/>
    </source>
</evidence>
<dbReference type="Proteomes" id="UP000028098">
    <property type="component" value="Unassembled WGS sequence"/>
</dbReference>
<evidence type="ECO:0000313" key="3">
    <source>
        <dbReference type="Proteomes" id="UP000028098"/>
    </source>
</evidence>
<dbReference type="AlphaFoldDB" id="A0A081R7Q7"/>
<dbReference type="SUPFAM" id="SSF52540">
    <property type="entry name" value="P-loop containing nucleoside triphosphate hydrolases"/>
    <property type="match status" value="1"/>
</dbReference>
<feature type="domain" description="Virulence-associated protein E-like" evidence="1">
    <location>
        <begin position="118"/>
        <end position="335"/>
    </location>
</feature>
<dbReference type="RefSeq" id="WP_050491204.1">
    <property type="nucleotide sequence ID" value="NZ_JPGB01000001.1"/>
</dbReference>
<evidence type="ECO:0000259" key="1">
    <source>
        <dbReference type="Pfam" id="PF05272"/>
    </source>
</evidence>
<dbReference type="EMBL" id="JPGB01000001">
    <property type="protein sequence ID" value="KEQ51230.1"/>
    <property type="molecule type" value="Genomic_DNA"/>
</dbReference>
<name>A0A081R7Q7_STROR</name>
<dbReference type="InterPro" id="IPR027417">
    <property type="entry name" value="P-loop_NTPase"/>
</dbReference>
<dbReference type="Pfam" id="PF05272">
    <property type="entry name" value="VapE-like_dom"/>
    <property type="match status" value="1"/>
</dbReference>